<feature type="domain" description="MYND-type" evidence="12">
    <location>
        <begin position="1194"/>
        <end position="1228"/>
    </location>
</feature>
<dbReference type="PANTHER" id="PTHR46453">
    <property type="entry name" value="PROTEIN KINASE C-BINDING PROTEIN 1"/>
    <property type="match status" value="1"/>
</dbReference>
<dbReference type="GO" id="GO:0005634">
    <property type="term" value="C:nucleus"/>
    <property type="evidence" value="ECO:0007669"/>
    <property type="project" value="TreeGrafter"/>
</dbReference>
<feature type="compositionally biased region" description="Low complexity" evidence="8">
    <location>
        <begin position="854"/>
        <end position="863"/>
    </location>
</feature>
<evidence type="ECO:0000256" key="1">
    <source>
        <dbReference type="ARBA" id="ARBA00022723"/>
    </source>
</evidence>
<feature type="domain" description="PWWP" evidence="11">
    <location>
        <begin position="520"/>
        <end position="572"/>
    </location>
</feature>
<feature type="region of interest" description="Disordered" evidence="8">
    <location>
        <begin position="198"/>
        <end position="271"/>
    </location>
</feature>
<keyword evidence="3" id="KW-0862">Zinc</keyword>
<dbReference type="Gene3D" id="2.30.30.140">
    <property type="match status" value="1"/>
</dbReference>
<dbReference type="PROSITE" id="PS50016">
    <property type="entry name" value="ZF_PHD_2"/>
    <property type="match status" value="1"/>
</dbReference>
<feature type="coiled-coil region" evidence="7">
    <location>
        <begin position="1115"/>
        <end position="1176"/>
    </location>
</feature>
<dbReference type="PROSITE" id="PS50014">
    <property type="entry name" value="BROMODOMAIN_2"/>
    <property type="match status" value="1"/>
</dbReference>
<reference evidence="13" key="1">
    <citation type="submission" date="2018-07" db="EMBL/GenBank/DDBJ databases">
        <authorList>
            <person name="Quirk P.G."/>
            <person name="Krulwich T.A."/>
        </authorList>
    </citation>
    <scope>NUCLEOTIDE SEQUENCE</scope>
</reference>
<dbReference type="InterPro" id="IPR057053">
    <property type="entry name" value="MYND_ZMYND11_ZMYD8"/>
</dbReference>
<evidence type="ECO:0000313" key="13">
    <source>
        <dbReference type="EMBL" id="SSX21555.1"/>
    </source>
</evidence>
<evidence type="ECO:0000256" key="2">
    <source>
        <dbReference type="ARBA" id="ARBA00022771"/>
    </source>
</evidence>
<name>A0A336LUE5_CULSO</name>
<dbReference type="Pfam" id="PF00439">
    <property type="entry name" value="Bromodomain"/>
    <property type="match status" value="1"/>
</dbReference>
<dbReference type="InterPro" id="IPR019786">
    <property type="entry name" value="Zinc_finger_PHD-type_CS"/>
</dbReference>
<feature type="region of interest" description="Disordered" evidence="8">
    <location>
        <begin position="1059"/>
        <end position="1087"/>
    </location>
</feature>
<feature type="compositionally biased region" description="Basic residues" evidence="8">
    <location>
        <begin position="201"/>
        <end position="210"/>
    </location>
</feature>
<feature type="region of interest" description="Disordered" evidence="8">
    <location>
        <begin position="943"/>
        <end position="1035"/>
    </location>
</feature>
<dbReference type="InterPro" id="IPR019787">
    <property type="entry name" value="Znf_PHD-finger"/>
</dbReference>
<dbReference type="EMBL" id="UFQT01000197">
    <property type="protein sequence ID" value="SSX21555.1"/>
    <property type="molecule type" value="Genomic_DNA"/>
</dbReference>
<dbReference type="PROSITE" id="PS50865">
    <property type="entry name" value="ZF_MYND_2"/>
    <property type="match status" value="1"/>
</dbReference>
<dbReference type="SMART" id="SM00293">
    <property type="entry name" value="PWWP"/>
    <property type="match status" value="1"/>
</dbReference>
<evidence type="ECO:0000259" key="12">
    <source>
        <dbReference type="PROSITE" id="PS50865"/>
    </source>
</evidence>
<evidence type="ECO:0000259" key="9">
    <source>
        <dbReference type="PROSITE" id="PS50014"/>
    </source>
</evidence>
<feature type="compositionally biased region" description="Basic and acidic residues" evidence="8">
    <location>
        <begin position="165"/>
        <end position="178"/>
    </location>
</feature>
<dbReference type="GO" id="GO:0003714">
    <property type="term" value="F:transcription corepressor activity"/>
    <property type="evidence" value="ECO:0007669"/>
    <property type="project" value="TreeGrafter"/>
</dbReference>
<dbReference type="InterPro" id="IPR036427">
    <property type="entry name" value="Bromodomain-like_sf"/>
</dbReference>
<feature type="compositionally biased region" description="Polar residues" evidence="8">
    <location>
        <begin position="808"/>
        <end position="817"/>
    </location>
</feature>
<organism evidence="13">
    <name type="scientific">Culicoides sonorensis</name>
    <name type="common">Biting midge</name>
    <dbReference type="NCBI Taxonomy" id="179676"/>
    <lineage>
        <taxon>Eukaryota</taxon>
        <taxon>Metazoa</taxon>
        <taxon>Ecdysozoa</taxon>
        <taxon>Arthropoda</taxon>
        <taxon>Hexapoda</taxon>
        <taxon>Insecta</taxon>
        <taxon>Pterygota</taxon>
        <taxon>Neoptera</taxon>
        <taxon>Endopterygota</taxon>
        <taxon>Diptera</taxon>
        <taxon>Nematocera</taxon>
        <taxon>Chironomoidea</taxon>
        <taxon>Ceratopogonidae</taxon>
        <taxon>Ceratopogoninae</taxon>
        <taxon>Culicoides</taxon>
        <taxon>Monoculicoides</taxon>
    </lineage>
</organism>
<dbReference type="Gene3D" id="6.10.140.2220">
    <property type="match status" value="1"/>
</dbReference>
<keyword evidence="4 5" id="KW-0103">Bromodomain</keyword>
<dbReference type="InterPro" id="IPR011011">
    <property type="entry name" value="Znf_FYVE_PHD"/>
</dbReference>
<dbReference type="GO" id="GO:0005737">
    <property type="term" value="C:cytoplasm"/>
    <property type="evidence" value="ECO:0007669"/>
    <property type="project" value="TreeGrafter"/>
</dbReference>
<feature type="region of interest" description="Disordered" evidence="8">
    <location>
        <begin position="122"/>
        <end position="178"/>
    </location>
</feature>
<evidence type="ECO:0000256" key="5">
    <source>
        <dbReference type="PROSITE-ProRule" id="PRU00035"/>
    </source>
</evidence>
<feature type="compositionally biased region" description="Basic and acidic residues" evidence="8">
    <location>
        <begin position="757"/>
        <end position="785"/>
    </location>
</feature>
<keyword evidence="1" id="KW-0479">Metal-binding</keyword>
<evidence type="ECO:0000256" key="7">
    <source>
        <dbReference type="SAM" id="Coils"/>
    </source>
</evidence>
<feature type="compositionally biased region" description="Basic and acidic residues" evidence="8">
    <location>
        <begin position="843"/>
        <end position="853"/>
    </location>
</feature>
<dbReference type="Gene3D" id="3.30.40.10">
    <property type="entry name" value="Zinc/RING finger domain, C3HC4 (zinc finger)"/>
    <property type="match status" value="1"/>
</dbReference>
<feature type="compositionally biased region" description="Acidic residues" evidence="8">
    <location>
        <begin position="295"/>
        <end position="306"/>
    </location>
</feature>
<keyword evidence="7" id="KW-0175">Coiled coil</keyword>
<feature type="compositionally biased region" description="Polar residues" evidence="8">
    <location>
        <begin position="1077"/>
        <end position="1087"/>
    </location>
</feature>
<dbReference type="InterPro" id="IPR000313">
    <property type="entry name" value="PWWP_dom"/>
</dbReference>
<feature type="region of interest" description="Disordered" evidence="8">
    <location>
        <begin position="757"/>
        <end position="917"/>
    </location>
</feature>
<dbReference type="Pfam" id="PF00855">
    <property type="entry name" value="PWWP"/>
    <property type="match status" value="1"/>
</dbReference>
<dbReference type="PROSITE" id="PS01360">
    <property type="entry name" value="ZF_MYND_1"/>
    <property type="match status" value="1"/>
</dbReference>
<dbReference type="SMART" id="SM00249">
    <property type="entry name" value="PHD"/>
    <property type="match status" value="1"/>
</dbReference>
<dbReference type="Pfam" id="PF23460">
    <property type="entry name" value="ZMYND8_CC"/>
    <property type="match status" value="1"/>
</dbReference>
<dbReference type="SUPFAM" id="SSF63748">
    <property type="entry name" value="Tudor/PWWP/MBT"/>
    <property type="match status" value="1"/>
</dbReference>
<protein>
    <submittedName>
        <fullName evidence="13">CSON004783 protein</fullName>
    </submittedName>
</protein>
<sequence length="1375" mass="153955">MESNETPPSVAQIFQKSIEKGICERSLSAATLPVSTTTTPLKVLDKSDAISSSTAAATKLQSFKIVATPLTNTTQKVIVSPVNLLADQPTVTVKLGSNQLNVKMVSNASLIQNSSVVTSQSSSPIVNGLAESKPETTSTKSVTPQSVQVAQCHSDGSSDSQHSVVSRDESPVKLTREQKQLNKSINSSLMLSQMVMGVATQRKRGRKKKAQSPDDESFENKMSRSKSMGSLNKDDESPVRRLRQRSRSRASSRCSVTSTEGSETTPKRLNMRSANAEFAEKQKSFMKGIIKTQESADEGDPDEEESPNNVDQNKTLAVKESLPIPPKKGWSRFCWRCFQIGELVACSNLKCKRSYHLRCLSKQHQPNESDKWLCPECTEVESAEKTCNGKPKFDKDFVSTLLNFVYNRMLQSKNSNLLAAANDDSTAYGYDKFIVYPMNLDILQSNINSKKYKSIEAFHCDAKWLLYNCAIFSEKRRYLANAKSILKVCRQELLEIETCFECYFKANTDIEWFTDVCTSPHLLLWAKLRGFPYWPAKAMSVNATTGQVNVRFFGAHDRAWINVKDCYLYSKEDPNGTNPKKQNDIAECIKEVNSHIDKLSETFNGFKHAPLRTSYDPTKEHLQLKQLLPNIDRYNRTTEIGKIVEGLLSGHKPKLTLKIIRTADNTLATSSLETNGEKSHDNGKDERGLTKFKILNSNKTNCQILPVRSGETNKFTVKRSADSWMIQDSKMKKQKCVNSEESEVEKQKGNLMRSLNLERRDSAKVQHNEEVRIEKDGTPTSEKSDGASGRKSANGKRKRANTLHVDENAQTSDSENPVQMKRRSQRIKSMTNSAENADNSKNTAEKVVKEKTSVSEVSVTNTSPPKTTNMTEPPPLVPFDNIQIKPDPDADESPQQNPTSNVPVGQRNQQGPKPTRPTLMAQRQNEMQQNQQARIKVKNIVNLTKNSQDPLQKGKKNYLAPPDRSNKATNAIGPKNQISSQINGPKRSQIQTQSLPSNNMVCIPATDKNGPLNTTSNSQNTSSSSASTESEPPIHALSGILTPNFATAITDLIVRAPPKLATSPKGTRSAFRGEPNNHFNSDAGPTSRLLTDNAHRFTDFFRNIMTDTLSDLAVNGSLEAKNRLLELEIEQLKQKHAKEMAELKHNSDLILSEFKKSQEKREAQLVEEILRKCELERIRAVDKAIEETKKANWCTFCKRDAMYHCCANTWYCGYQCQQKDWSEHMRYCHNGNKQDKDRTEQTRPQHGPNVSSGSNQQQISHRHMILPQTPIGPQTSTPIQRQQVLLPKQNQIGLISQRNPTGPQIISVTSIISNSPPVAKLTSTAHILKKYRPIRPFPLAKKHKKEKQTTKTQNSNEPIQVVSRLETPEIIKKTI</sequence>
<dbReference type="InterPro" id="IPR001965">
    <property type="entry name" value="Znf_PHD"/>
</dbReference>
<evidence type="ECO:0000256" key="3">
    <source>
        <dbReference type="ARBA" id="ARBA00022833"/>
    </source>
</evidence>
<feature type="compositionally biased region" description="Basic residues" evidence="8">
    <location>
        <begin position="240"/>
        <end position="250"/>
    </location>
</feature>
<dbReference type="InterPro" id="IPR013083">
    <property type="entry name" value="Znf_RING/FYVE/PHD"/>
</dbReference>
<feature type="domain" description="PHD-type" evidence="10">
    <location>
        <begin position="331"/>
        <end position="380"/>
    </location>
</feature>
<feature type="compositionally biased region" description="Polar residues" evidence="8">
    <location>
        <begin position="1244"/>
        <end position="1259"/>
    </location>
</feature>
<dbReference type="PROSITE" id="PS50812">
    <property type="entry name" value="PWWP"/>
    <property type="match status" value="1"/>
</dbReference>
<dbReference type="SUPFAM" id="SSF144232">
    <property type="entry name" value="HIT/MYND zinc finger-like"/>
    <property type="match status" value="1"/>
</dbReference>
<dbReference type="InterPro" id="IPR056987">
    <property type="entry name" value="ZMYND8_CC"/>
</dbReference>
<feature type="compositionally biased region" description="Polar residues" evidence="8">
    <location>
        <begin position="976"/>
        <end position="1000"/>
    </location>
</feature>
<evidence type="ECO:0000256" key="8">
    <source>
        <dbReference type="SAM" id="MobiDB-lite"/>
    </source>
</evidence>
<feature type="compositionally biased region" description="Polar residues" evidence="8">
    <location>
        <begin position="893"/>
        <end position="912"/>
    </location>
</feature>
<evidence type="ECO:0000259" key="10">
    <source>
        <dbReference type="PROSITE" id="PS50016"/>
    </source>
</evidence>
<dbReference type="VEuPathDB" id="VectorBase:CSON004783"/>
<dbReference type="SMART" id="SM00297">
    <property type="entry name" value="BROMO"/>
    <property type="match status" value="1"/>
</dbReference>
<feature type="compositionally biased region" description="Low complexity" evidence="8">
    <location>
        <begin position="1013"/>
        <end position="1030"/>
    </location>
</feature>
<dbReference type="Pfam" id="PF24324">
    <property type="entry name" value="MYND_ZMYND11_ZMYD8"/>
    <property type="match status" value="1"/>
</dbReference>
<dbReference type="Gene3D" id="1.20.920.10">
    <property type="entry name" value="Bromodomain-like"/>
    <property type="match status" value="1"/>
</dbReference>
<dbReference type="SUPFAM" id="SSF57903">
    <property type="entry name" value="FYVE/PHD zinc finger"/>
    <property type="match status" value="1"/>
</dbReference>
<gene>
    <name evidence="13" type="primary">CSON004783</name>
</gene>
<dbReference type="CDD" id="cd20160">
    <property type="entry name" value="PWWP_PRKCBP1"/>
    <property type="match status" value="1"/>
</dbReference>
<feature type="region of interest" description="Disordered" evidence="8">
    <location>
        <begin position="292"/>
        <end position="315"/>
    </location>
</feature>
<proteinExistence type="predicted"/>
<dbReference type="GO" id="GO:0008270">
    <property type="term" value="F:zinc ion binding"/>
    <property type="evidence" value="ECO:0007669"/>
    <property type="project" value="UniProtKB-KW"/>
</dbReference>
<dbReference type="InterPro" id="IPR002893">
    <property type="entry name" value="Znf_MYND"/>
</dbReference>
<feature type="domain" description="Bromo" evidence="9">
    <location>
        <begin position="430"/>
        <end position="480"/>
    </location>
</feature>
<feature type="compositionally biased region" description="Polar residues" evidence="8">
    <location>
        <begin position="827"/>
        <end position="842"/>
    </location>
</feature>
<dbReference type="SUPFAM" id="SSF47370">
    <property type="entry name" value="Bromodomain"/>
    <property type="match status" value="1"/>
</dbReference>
<keyword evidence="2 6" id="KW-0863">Zinc-finger</keyword>
<accession>A0A336LUE5</accession>
<feature type="compositionally biased region" description="Basic and acidic residues" evidence="8">
    <location>
        <begin position="1233"/>
        <end position="1243"/>
    </location>
</feature>
<evidence type="ECO:0000256" key="6">
    <source>
        <dbReference type="PROSITE-ProRule" id="PRU00134"/>
    </source>
</evidence>
<dbReference type="InterPro" id="IPR001487">
    <property type="entry name" value="Bromodomain"/>
</dbReference>
<feature type="region of interest" description="Disordered" evidence="8">
    <location>
        <begin position="729"/>
        <end position="748"/>
    </location>
</feature>
<feature type="region of interest" description="Disordered" evidence="8">
    <location>
        <begin position="1233"/>
        <end position="1259"/>
    </location>
</feature>
<evidence type="ECO:0000259" key="11">
    <source>
        <dbReference type="PROSITE" id="PS50812"/>
    </source>
</evidence>
<evidence type="ECO:0000256" key="4">
    <source>
        <dbReference type="ARBA" id="ARBA00023117"/>
    </source>
</evidence>
<dbReference type="PANTHER" id="PTHR46453:SF5">
    <property type="entry name" value="PROTEIN KINASE C-BINDING PROTEIN 1 ISOFORM X1"/>
    <property type="match status" value="1"/>
</dbReference>
<feature type="compositionally biased region" description="Polar residues" evidence="8">
    <location>
        <begin position="135"/>
        <end position="164"/>
    </location>
</feature>
<dbReference type="PROSITE" id="PS01359">
    <property type="entry name" value="ZF_PHD_1"/>
    <property type="match status" value="1"/>
</dbReference>